<dbReference type="EMBL" id="JAWWNJ010000068">
    <property type="protein sequence ID" value="KAK7008232.1"/>
    <property type="molecule type" value="Genomic_DNA"/>
</dbReference>
<dbReference type="AlphaFoldDB" id="A0AAW0AFY5"/>
<sequence length="213" mass="23388">MLPNSYSRMLIESYRRSLRRDATLIIIGAALTHFYSILLLQAQQPTQTLVNKVFVPSLKRREQEYLPPTSPSTADSRGGEPVFPRDLEIDLNANNSEAVASGASAVVLNVRAAPPTALVACSASRPWSSFRLRGSLLHLIEHPAALEETINQSATCSRHEQCCDESEGSCPRTLGMSPSQFLVVLRADCAQIYFKVPDCAPSTARMASKIARW</sequence>
<name>A0AAW0AFY5_9AGAR</name>
<keyword evidence="2" id="KW-1185">Reference proteome</keyword>
<accession>A0AAW0AFY5</accession>
<gene>
    <name evidence="1" type="ORF">R3P38DRAFT_3211057</name>
</gene>
<proteinExistence type="predicted"/>
<comment type="caution">
    <text evidence="1">The sequence shown here is derived from an EMBL/GenBank/DDBJ whole genome shotgun (WGS) entry which is preliminary data.</text>
</comment>
<organism evidence="1 2">
    <name type="scientific">Favolaschia claudopus</name>
    <dbReference type="NCBI Taxonomy" id="2862362"/>
    <lineage>
        <taxon>Eukaryota</taxon>
        <taxon>Fungi</taxon>
        <taxon>Dikarya</taxon>
        <taxon>Basidiomycota</taxon>
        <taxon>Agaricomycotina</taxon>
        <taxon>Agaricomycetes</taxon>
        <taxon>Agaricomycetidae</taxon>
        <taxon>Agaricales</taxon>
        <taxon>Marasmiineae</taxon>
        <taxon>Mycenaceae</taxon>
        <taxon>Favolaschia</taxon>
    </lineage>
</organism>
<evidence type="ECO:0000313" key="2">
    <source>
        <dbReference type="Proteomes" id="UP001362999"/>
    </source>
</evidence>
<reference evidence="1 2" key="1">
    <citation type="journal article" date="2024" name="J Genomics">
        <title>Draft genome sequencing and assembly of Favolaschia claudopus CIRM-BRFM 2984 isolated from oak limbs.</title>
        <authorList>
            <person name="Navarro D."/>
            <person name="Drula E."/>
            <person name="Chaduli D."/>
            <person name="Cazenave R."/>
            <person name="Ahrendt S."/>
            <person name="Wang J."/>
            <person name="Lipzen A."/>
            <person name="Daum C."/>
            <person name="Barry K."/>
            <person name="Grigoriev I.V."/>
            <person name="Favel A."/>
            <person name="Rosso M.N."/>
            <person name="Martin F."/>
        </authorList>
    </citation>
    <scope>NUCLEOTIDE SEQUENCE [LARGE SCALE GENOMIC DNA]</scope>
    <source>
        <strain evidence="1 2">CIRM-BRFM 2984</strain>
    </source>
</reference>
<dbReference type="Proteomes" id="UP001362999">
    <property type="component" value="Unassembled WGS sequence"/>
</dbReference>
<evidence type="ECO:0000313" key="1">
    <source>
        <dbReference type="EMBL" id="KAK7008232.1"/>
    </source>
</evidence>
<protein>
    <submittedName>
        <fullName evidence="1">Uncharacterized protein</fullName>
    </submittedName>
</protein>